<evidence type="ECO:0000256" key="8">
    <source>
        <dbReference type="ARBA" id="ARBA00023136"/>
    </source>
</evidence>
<dbReference type="GO" id="GO:0005886">
    <property type="term" value="C:plasma membrane"/>
    <property type="evidence" value="ECO:0007669"/>
    <property type="project" value="UniProtKB-SubCell"/>
</dbReference>
<feature type="compositionally biased region" description="Low complexity" evidence="10">
    <location>
        <begin position="256"/>
        <end position="322"/>
    </location>
</feature>
<gene>
    <name evidence="13" type="ordered locus">Trad_2805</name>
</gene>
<dbReference type="PANTHER" id="PTHR35008">
    <property type="entry name" value="BLL4482 PROTEIN-RELATED"/>
    <property type="match status" value="1"/>
</dbReference>
<dbReference type="GO" id="GO:0046872">
    <property type="term" value="F:metal ion binding"/>
    <property type="evidence" value="ECO:0007669"/>
    <property type="project" value="UniProtKB-KW"/>
</dbReference>
<reference evidence="14" key="1">
    <citation type="submission" date="2010-05" db="EMBL/GenBank/DDBJ databases">
        <title>The complete genome of Truepera radiovictris DSM 17093.</title>
        <authorList>
            <consortium name="US DOE Joint Genome Institute (JGI-PGF)"/>
            <person name="Lucas S."/>
            <person name="Copeland A."/>
            <person name="Lapidus A."/>
            <person name="Glavina del Rio T."/>
            <person name="Dalin E."/>
            <person name="Tice H."/>
            <person name="Bruce D."/>
            <person name="Goodwin L."/>
            <person name="Pitluck S."/>
            <person name="Kyrpides N."/>
            <person name="Mavromatis K."/>
            <person name="Ovchinnikova G."/>
            <person name="Munk A.C."/>
            <person name="Detter J.C."/>
            <person name="Han C."/>
            <person name="Tapia R."/>
            <person name="Land M."/>
            <person name="Hauser L."/>
            <person name="Markowitz V."/>
            <person name="Cheng J.-F."/>
            <person name="Hugenholtz P."/>
            <person name="Woyke T."/>
            <person name="Wu D."/>
            <person name="Tindall B."/>
            <person name="Pomrenke H.G."/>
            <person name="Brambilla E."/>
            <person name="Klenk H.-P."/>
            <person name="Eisen J.A."/>
        </authorList>
    </citation>
    <scope>NUCLEOTIDE SEQUENCE [LARGE SCALE GENOMIC DNA]</scope>
    <source>
        <strain evidence="14">DSM 17093 / CIP 108686 / LMG 22925 / RQ-24</strain>
    </source>
</reference>
<dbReference type="AlphaFoldDB" id="D7CV79"/>
<dbReference type="HOGENOM" id="CLU_589168_0_0_0"/>
<keyword evidence="3 9" id="KW-0349">Heme</keyword>
<dbReference type="GO" id="GO:0020037">
    <property type="term" value="F:heme binding"/>
    <property type="evidence" value="ECO:0007669"/>
    <property type="project" value="InterPro"/>
</dbReference>
<dbReference type="Pfam" id="PF00034">
    <property type="entry name" value="Cytochrom_C"/>
    <property type="match status" value="1"/>
</dbReference>
<feature type="compositionally biased region" description="Low complexity" evidence="10">
    <location>
        <begin position="121"/>
        <end position="133"/>
    </location>
</feature>
<evidence type="ECO:0000256" key="9">
    <source>
        <dbReference type="PROSITE-ProRule" id="PRU00433"/>
    </source>
</evidence>
<dbReference type="InterPro" id="IPR036909">
    <property type="entry name" value="Cyt_c-like_dom_sf"/>
</dbReference>
<keyword evidence="6 11" id="KW-1133">Transmembrane helix</keyword>
<keyword evidence="2" id="KW-1003">Cell membrane</keyword>
<dbReference type="Gene3D" id="1.10.760.10">
    <property type="entry name" value="Cytochrome c-like domain"/>
    <property type="match status" value="1"/>
</dbReference>
<dbReference type="KEGG" id="tra:Trad_2805"/>
<evidence type="ECO:0000256" key="7">
    <source>
        <dbReference type="ARBA" id="ARBA00023004"/>
    </source>
</evidence>
<feature type="compositionally biased region" description="Basic and acidic residues" evidence="10">
    <location>
        <begin position="158"/>
        <end position="168"/>
    </location>
</feature>
<dbReference type="InterPro" id="IPR051459">
    <property type="entry name" value="Cytochrome_c-type_DH"/>
</dbReference>
<organism evidence="13 14">
    <name type="scientific">Truepera radiovictrix (strain DSM 17093 / CIP 108686 / LMG 22925 / RQ-24)</name>
    <dbReference type="NCBI Taxonomy" id="649638"/>
    <lineage>
        <taxon>Bacteria</taxon>
        <taxon>Thermotogati</taxon>
        <taxon>Deinococcota</taxon>
        <taxon>Deinococci</taxon>
        <taxon>Trueperales</taxon>
        <taxon>Trueperaceae</taxon>
        <taxon>Truepera</taxon>
    </lineage>
</organism>
<dbReference type="InterPro" id="IPR005171">
    <property type="entry name" value="Cyt_c_oxidase_su4_prok"/>
</dbReference>
<proteinExistence type="predicted"/>
<dbReference type="OrthoDB" id="166901at2"/>
<feature type="transmembrane region" description="Helical" evidence="11">
    <location>
        <begin position="92"/>
        <end position="113"/>
    </location>
</feature>
<evidence type="ECO:0000256" key="1">
    <source>
        <dbReference type="ARBA" id="ARBA00004651"/>
    </source>
</evidence>
<keyword evidence="7 9" id="KW-0408">Iron</keyword>
<dbReference type="RefSeq" id="WP_013179265.1">
    <property type="nucleotide sequence ID" value="NC_014221.1"/>
</dbReference>
<dbReference type="InterPro" id="IPR009056">
    <property type="entry name" value="Cyt_c-like_dom"/>
</dbReference>
<accession>D7CV79</accession>
<evidence type="ECO:0000256" key="2">
    <source>
        <dbReference type="ARBA" id="ARBA00022475"/>
    </source>
</evidence>
<dbReference type="Proteomes" id="UP000000379">
    <property type="component" value="Chromosome"/>
</dbReference>
<feature type="transmembrane region" description="Helical" evidence="11">
    <location>
        <begin position="21"/>
        <end position="40"/>
    </location>
</feature>
<dbReference type="SUPFAM" id="SSF46626">
    <property type="entry name" value="Cytochrome c"/>
    <property type="match status" value="1"/>
</dbReference>
<name>D7CV79_TRURR</name>
<sequence>MHKPEHETSPHKPEGHPEAHGSSVGFYIFVAVVLAIITYIEFALVEHQETWFAWMSRPWLFFWLVVLSAIKFLMVVMFFMHLKQDHRAFTGFFSSGMVIAVGTLAALAALFSVRSIAEAQAPAEPEGAPTEAHGAPHSDPQGDPHGDPHAIGADFGLEDNRDPLERFAHPAPKTQDVTRTELRPTLPGSADGSGAGLGADVLAMTGGALPSASTEDPLVNPTGLIVGESPFPLAEAAPEITLPNFFAADGTPQPLAGTPAEGEATEEAAAPPAETDAAQAEAEQTGTEQPEAAQTDTAPTDATQPDTADTAAAPAETAPAEAGAPLLREVDVSTGEGVYTANCASCHQANGQGLPGAFPPLAGHVPDLALAEGGRDYLVQLLLYGLQGEVGVEGQAYNGVMPAWPQLSDEQIAGVLNYTLSAWDNLERMPEDYPAFTPDDVAAQRDAGLSPADVYERRQALELP</sequence>
<evidence type="ECO:0000313" key="14">
    <source>
        <dbReference type="Proteomes" id="UP000000379"/>
    </source>
</evidence>
<protein>
    <submittedName>
        <fullName evidence="13">Cytochrome c class I</fullName>
    </submittedName>
</protein>
<dbReference type="GO" id="GO:0009055">
    <property type="term" value="F:electron transfer activity"/>
    <property type="evidence" value="ECO:0007669"/>
    <property type="project" value="InterPro"/>
</dbReference>
<keyword evidence="4 11" id="KW-0812">Transmembrane</keyword>
<dbReference type="eggNOG" id="COG3125">
    <property type="taxonomic scope" value="Bacteria"/>
</dbReference>
<keyword evidence="5 9" id="KW-0479">Metal-binding</keyword>
<evidence type="ECO:0000256" key="11">
    <source>
        <dbReference type="SAM" id="Phobius"/>
    </source>
</evidence>
<dbReference type="STRING" id="649638.Trad_2805"/>
<evidence type="ECO:0000256" key="10">
    <source>
        <dbReference type="SAM" id="MobiDB-lite"/>
    </source>
</evidence>
<keyword evidence="8 11" id="KW-0472">Membrane</keyword>
<evidence type="ECO:0000313" key="13">
    <source>
        <dbReference type="EMBL" id="ADI15906.1"/>
    </source>
</evidence>
<reference evidence="13 14" key="2">
    <citation type="journal article" date="2011" name="Stand. Genomic Sci.">
        <title>Complete genome sequence of Truepera radiovictrix type strain (RQ-24).</title>
        <authorList>
            <person name="Ivanova N."/>
            <person name="Rohde C."/>
            <person name="Munk C."/>
            <person name="Nolan M."/>
            <person name="Lucas S."/>
            <person name="Del Rio T.G."/>
            <person name="Tice H."/>
            <person name="Deshpande S."/>
            <person name="Cheng J.F."/>
            <person name="Tapia R."/>
            <person name="Han C."/>
            <person name="Goodwin L."/>
            <person name="Pitluck S."/>
            <person name="Liolios K."/>
            <person name="Mavromatis K."/>
            <person name="Mikhailova N."/>
            <person name="Pati A."/>
            <person name="Chen A."/>
            <person name="Palaniappan K."/>
            <person name="Land M."/>
            <person name="Hauser L."/>
            <person name="Chang Y.J."/>
            <person name="Jeffries C.D."/>
            <person name="Brambilla E."/>
            <person name="Rohde M."/>
            <person name="Goker M."/>
            <person name="Tindall B.J."/>
            <person name="Woyke T."/>
            <person name="Bristow J."/>
            <person name="Eisen J.A."/>
            <person name="Markowitz V."/>
            <person name="Hugenholtz P."/>
            <person name="Kyrpides N.C."/>
            <person name="Klenk H.P."/>
            <person name="Lapidus A."/>
        </authorList>
    </citation>
    <scope>NUCLEOTIDE SEQUENCE [LARGE SCALE GENOMIC DNA]</scope>
    <source>
        <strain evidence="14">DSM 17093 / CIP 108686 / LMG 22925 / RQ-24</strain>
    </source>
</reference>
<dbReference type="Pfam" id="PF03626">
    <property type="entry name" value="COX4_pro"/>
    <property type="match status" value="1"/>
</dbReference>
<evidence type="ECO:0000256" key="4">
    <source>
        <dbReference type="ARBA" id="ARBA00022692"/>
    </source>
</evidence>
<feature type="transmembrane region" description="Helical" evidence="11">
    <location>
        <begin position="60"/>
        <end position="80"/>
    </location>
</feature>
<dbReference type="eggNOG" id="COG2010">
    <property type="taxonomic scope" value="Bacteria"/>
</dbReference>
<evidence type="ECO:0000259" key="12">
    <source>
        <dbReference type="PROSITE" id="PS51007"/>
    </source>
</evidence>
<keyword evidence="14" id="KW-1185">Reference proteome</keyword>
<dbReference type="PANTHER" id="PTHR35008:SF4">
    <property type="entry name" value="BLL4482 PROTEIN"/>
    <property type="match status" value="1"/>
</dbReference>
<feature type="region of interest" description="Disordered" evidence="10">
    <location>
        <begin position="121"/>
        <end position="194"/>
    </location>
</feature>
<dbReference type="EMBL" id="CP002049">
    <property type="protein sequence ID" value="ADI15906.1"/>
    <property type="molecule type" value="Genomic_DNA"/>
</dbReference>
<dbReference type="PROSITE" id="PS51007">
    <property type="entry name" value="CYTC"/>
    <property type="match status" value="1"/>
</dbReference>
<comment type="subcellular location">
    <subcellularLocation>
        <location evidence="1">Cell membrane</location>
        <topology evidence="1">Multi-pass membrane protein</topology>
    </subcellularLocation>
</comment>
<feature type="domain" description="Cytochrome c" evidence="12">
    <location>
        <begin position="330"/>
        <end position="423"/>
    </location>
</feature>
<evidence type="ECO:0000256" key="3">
    <source>
        <dbReference type="ARBA" id="ARBA00022617"/>
    </source>
</evidence>
<evidence type="ECO:0000256" key="6">
    <source>
        <dbReference type="ARBA" id="ARBA00022989"/>
    </source>
</evidence>
<feature type="compositionally biased region" description="Basic and acidic residues" evidence="10">
    <location>
        <begin position="134"/>
        <end position="148"/>
    </location>
</feature>
<feature type="region of interest" description="Disordered" evidence="10">
    <location>
        <begin position="245"/>
        <end position="325"/>
    </location>
</feature>
<evidence type="ECO:0000256" key="5">
    <source>
        <dbReference type="ARBA" id="ARBA00022723"/>
    </source>
</evidence>